<protein>
    <submittedName>
        <fullName evidence="1">(rape) hypothetical protein</fullName>
    </submittedName>
</protein>
<organism evidence="1">
    <name type="scientific">Brassica napus</name>
    <name type="common">Rape</name>
    <dbReference type="NCBI Taxonomy" id="3708"/>
    <lineage>
        <taxon>Eukaryota</taxon>
        <taxon>Viridiplantae</taxon>
        <taxon>Streptophyta</taxon>
        <taxon>Embryophyta</taxon>
        <taxon>Tracheophyta</taxon>
        <taxon>Spermatophyta</taxon>
        <taxon>Magnoliopsida</taxon>
        <taxon>eudicotyledons</taxon>
        <taxon>Gunneridae</taxon>
        <taxon>Pentapetalae</taxon>
        <taxon>rosids</taxon>
        <taxon>malvids</taxon>
        <taxon>Brassicales</taxon>
        <taxon>Brassicaceae</taxon>
        <taxon>Brassiceae</taxon>
        <taxon>Brassica</taxon>
    </lineage>
</organism>
<dbReference type="Proteomes" id="UP001295469">
    <property type="component" value="Chromosome C07"/>
</dbReference>
<proteinExistence type="predicted"/>
<evidence type="ECO:0000313" key="1">
    <source>
        <dbReference type="EMBL" id="CAF2005512.1"/>
    </source>
</evidence>
<accession>A0A816MX38</accession>
<dbReference type="EMBL" id="HG994371">
    <property type="protein sequence ID" value="CAF2005512.1"/>
    <property type="molecule type" value="Genomic_DNA"/>
</dbReference>
<reference evidence="1" key="1">
    <citation type="submission" date="2021-01" db="EMBL/GenBank/DDBJ databases">
        <authorList>
            <consortium name="Genoscope - CEA"/>
            <person name="William W."/>
        </authorList>
    </citation>
    <scope>NUCLEOTIDE SEQUENCE</scope>
</reference>
<feature type="non-terminal residue" evidence="1">
    <location>
        <position position="1"/>
    </location>
</feature>
<dbReference type="AlphaFoldDB" id="A0A816MX38"/>
<gene>
    <name evidence="1" type="ORF">DARMORV10_C07P36450.1</name>
</gene>
<sequence>FRNIVLAINFLYTSKVIDDLSISQLTMQQNIFSFGCILFSSLTDSLHPFVDEKNCVENIAKNQPSLSEVDHLAETKQLSSGLLNSNPKLW</sequence>
<name>A0A816MX38_BRANA</name>